<dbReference type="Gene3D" id="3.30.710.10">
    <property type="entry name" value="Potassium Channel Kv1.1, Chain A"/>
    <property type="match status" value="1"/>
</dbReference>
<feature type="compositionally biased region" description="Basic and acidic residues" evidence="1">
    <location>
        <begin position="11"/>
        <end position="22"/>
    </location>
</feature>
<feature type="domain" description="BTB" evidence="2">
    <location>
        <begin position="26"/>
        <end position="85"/>
    </location>
</feature>
<proteinExistence type="predicted"/>
<dbReference type="InterPro" id="IPR000210">
    <property type="entry name" value="BTB/POZ_dom"/>
</dbReference>
<dbReference type="AlphaFoldDB" id="A0A6A5HP85"/>
<dbReference type="SMART" id="SM00225">
    <property type="entry name" value="BTB"/>
    <property type="match status" value="1"/>
</dbReference>
<dbReference type="EMBL" id="WUAV01000002">
    <property type="protein sequence ID" value="KAF1767612.1"/>
    <property type="molecule type" value="Genomic_DNA"/>
</dbReference>
<dbReference type="PROSITE" id="PS50097">
    <property type="entry name" value="BTB"/>
    <property type="match status" value="1"/>
</dbReference>
<comment type="caution">
    <text evidence="3">The sequence shown here is derived from an EMBL/GenBank/DDBJ whole genome shotgun (WGS) entry which is preliminary data.</text>
</comment>
<sequence length="193" mass="22299">MTQPGPSSSSKKTDAPKFDGSDPRLFDAVVQVEKRKFFVKKNVLAEHSKEFYNTFFVEKKTSTTESPIVLDDWRAKDFQNFLEVINGYTNINDHNVVSVIHMARLLECERLQKRCLTHMMVESNESPKKRLQWAFDLELKKLKIKVLSEIKTIEQLKTVMPSSDVSTYGPEDTFLLFEKSLDVQGIRKKVLPP</sequence>
<accession>A0A6A5HP85</accession>
<dbReference type="PANTHER" id="PTHR22743">
    <property type="entry name" value="MEPRIN/TRAF-LIKE MATH FAMILY-C.ELEGANS"/>
    <property type="match status" value="1"/>
</dbReference>
<dbReference type="InterPro" id="IPR011333">
    <property type="entry name" value="SKP1/BTB/POZ_sf"/>
</dbReference>
<evidence type="ECO:0000256" key="1">
    <source>
        <dbReference type="SAM" id="MobiDB-lite"/>
    </source>
</evidence>
<dbReference type="GeneID" id="9805488"/>
<name>A0A6A5HP85_CAERE</name>
<dbReference type="CDD" id="cd18186">
    <property type="entry name" value="BTB_POZ_ZBTB_KLHL-like"/>
    <property type="match status" value="1"/>
</dbReference>
<evidence type="ECO:0000313" key="3">
    <source>
        <dbReference type="EMBL" id="KAF1767612.1"/>
    </source>
</evidence>
<feature type="region of interest" description="Disordered" evidence="1">
    <location>
        <begin position="1"/>
        <end position="22"/>
    </location>
</feature>
<reference evidence="3 4" key="1">
    <citation type="submission" date="2019-12" db="EMBL/GenBank/DDBJ databases">
        <title>Chromosome-level assembly of the Caenorhabditis remanei genome.</title>
        <authorList>
            <person name="Teterina A.A."/>
            <person name="Willis J.H."/>
            <person name="Phillips P.C."/>
        </authorList>
    </citation>
    <scope>NUCLEOTIDE SEQUENCE [LARGE SCALE GENOMIC DNA]</scope>
    <source>
        <strain evidence="3 4">PX506</strain>
        <tissue evidence="3">Whole organism</tissue>
    </source>
</reference>
<dbReference type="SUPFAM" id="SSF54695">
    <property type="entry name" value="POZ domain"/>
    <property type="match status" value="1"/>
</dbReference>
<dbReference type="Pfam" id="PF00651">
    <property type="entry name" value="BTB"/>
    <property type="match status" value="1"/>
</dbReference>
<evidence type="ECO:0000313" key="4">
    <source>
        <dbReference type="Proteomes" id="UP000483820"/>
    </source>
</evidence>
<feature type="compositionally biased region" description="Polar residues" evidence="1">
    <location>
        <begin position="1"/>
        <end position="10"/>
    </location>
</feature>
<protein>
    <recommendedName>
        <fullName evidence="2">BTB domain-containing protein</fullName>
    </recommendedName>
</protein>
<dbReference type="RefSeq" id="XP_053590496.1">
    <property type="nucleotide sequence ID" value="XM_053726302.1"/>
</dbReference>
<dbReference type="InterPro" id="IPR052664">
    <property type="entry name" value="BTB-MATH_domain_protein"/>
</dbReference>
<dbReference type="PANTHER" id="PTHR22743:SF165">
    <property type="entry name" value="BTB AND MATH DOMAIN CONTAINING-RELATED"/>
    <property type="match status" value="1"/>
</dbReference>
<organism evidence="3 4">
    <name type="scientific">Caenorhabditis remanei</name>
    <name type="common">Caenorhabditis vulgaris</name>
    <dbReference type="NCBI Taxonomy" id="31234"/>
    <lineage>
        <taxon>Eukaryota</taxon>
        <taxon>Metazoa</taxon>
        <taxon>Ecdysozoa</taxon>
        <taxon>Nematoda</taxon>
        <taxon>Chromadorea</taxon>
        <taxon>Rhabditida</taxon>
        <taxon>Rhabditina</taxon>
        <taxon>Rhabditomorpha</taxon>
        <taxon>Rhabditoidea</taxon>
        <taxon>Rhabditidae</taxon>
        <taxon>Peloderinae</taxon>
        <taxon>Caenorhabditis</taxon>
    </lineage>
</organism>
<dbReference type="KEGG" id="crq:GCK72_007571"/>
<dbReference type="CTD" id="9805488"/>
<dbReference type="Proteomes" id="UP000483820">
    <property type="component" value="Chromosome II"/>
</dbReference>
<evidence type="ECO:0000259" key="2">
    <source>
        <dbReference type="PROSITE" id="PS50097"/>
    </source>
</evidence>
<gene>
    <name evidence="3" type="ORF">GCK72_007571</name>
</gene>